<name>A0A0A9B9F3_ARUDO</name>
<evidence type="ECO:0000313" key="2">
    <source>
        <dbReference type="EMBL" id="JAD59956.1"/>
    </source>
</evidence>
<organism evidence="2">
    <name type="scientific">Arundo donax</name>
    <name type="common">Giant reed</name>
    <name type="synonym">Donax arundinaceus</name>
    <dbReference type="NCBI Taxonomy" id="35708"/>
    <lineage>
        <taxon>Eukaryota</taxon>
        <taxon>Viridiplantae</taxon>
        <taxon>Streptophyta</taxon>
        <taxon>Embryophyta</taxon>
        <taxon>Tracheophyta</taxon>
        <taxon>Spermatophyta</taxon>
        <taxon>Magnoliopsida</taxon>
        <taxon>Liliopsida</taxon>
        <taxon>Poales</taxon>
        <taxon>Poaceae</taxon>
        <taxon>PACMAD clade</taxon>
        <taxon>Arundinoideae</taxon>
        <taxon>Arundineae</taxon>
        <taxon>Arundo</taxon>
    </lineage>
</organism>
<keyword evidence="1" id="KW-0472">Membrane</keyword>
<keyword evidence="1" id="KW-1133">Transmembrane helix</keyword>
<protein>
    <submittedName>
        <fullName evidence="2">Uncharacterized protein</fullName>
    </submittedName>
</protein>
<keyword evidence="1" id="KW-0812">Transmembrane</keyword>
<proteinExistence type="predicted"/>
<accession>A0A0A9B9F3</accession>
<evidence type="ECO:0000256" key="1">
    <source>
        <dbReference type="SAM" id="Phobius"/>
    </source>
</evidence>
<reference evidence="2" key="2">
    <citation type="journal article" date="2015" name="Data Brief">
        <title>Shoot transcriptome of the giant reed, Arundo donax.</title>
        <authorList>
            <person name="Barrero R.A."/>
            <person name="Guerrero F.D."/>
            <person name="Moolhuijzen P."/>
            <person name="Goolsby J.A."/>
            <person name="Tidwell J."/>
            <person name="Bellgard S.E."/>
            <person name="Bellgard M.I."/>
        </authorList>
    </citation>
    <scope>NUCLEOTIDE SEQUENCE</scope>
    <source>
        <tissue evidence="2">Shoot tissue taken approximately 20 cm above the soil surface</tissue>
    </source>
</reference>
<dbReference type="EMBL" id="GBRH01237939">
    <property type="protein sequence ID" value="JAD59956.1"/>
    <property type="molecule type" value="Transcribed_RNA"/>
</dbReference>
<dbReference type="AlphaFoldDB" id="A0A0A9B9F3"/>
<sequence>MSGRVSSMFSKMGGFTSIRLCIIASVFFLLLSLYEHCHF</sequence>
<feature type="transmembrane region" description="Helical" evidence="1">
    <location>
        <begin position="12"/>
        <end position="34"/>
    </location>
</feature>
<reference evidence="2" key="1">
    <citation type="submission" date="2014-09" db="EMBL/GenBank/DDBJ databases">
        <authorList>
            <person name="Magalhaes I.L.F."/>
            <person name="Oliveira U."/>
            <person name="Santos F.R."/>
            <person name="Vidigal T.H.D.A."/>
            <person name="Brescovit A.D."/>
            <person name="Santos A.J."/>
        </authorList>
    </citation>
    <scope>NUCLEOTIDE SEQUENCE</scope>
    <source>
        <tissue evidence="2">Shoot tissue taken approximately 20 cm above the soil surface</tissue>
    </source>
</reference>